<dbReference type="AlphaFoldDB" id="A0A8S3DDF9"/>
<dbReference type="Proteomes" id="UP000681720">
    <property type="component" value="Unassembled WGS sequence"/>
</dbReference>
<proteinExistence type="predicted"/>
<evidence type="ECO:0000313" key="2">
    <source>
        <dbReference type="EMBL" id="CAF5006522.1"/>
    </source>
</evidence>
<organism evidence="2 3">
    <name type="scientific">Rotaria magnacalcarata</name>
    <dbReference type="NCBI Taxonomy" id="392030"/>
    <lineage>
        <taxon>Eukaryota</taxon>
        <taxon>Metazoa</taxon>
        <taxon>Spiralia</taxon>
        <taxon>Gnathifera</taxon>
        <taxon>Rotifera</taxon>
        <taxon>Eurotatoria</taxon>
        <taxon>Bdelloidea</taxon>
        <taxon>Philodinida</taxon>
        <taxon>Philodinidae</taxon>
        <taxon>Rotaria</taxon>
    </lineage>
</organism>
<protein>
    <submittedName>
        <fullName evidence="2">Uncharacterized protein</fullName>
    </submittedName>
</protein>
<evidence type="ECO:0000313" key="3">
    <source>
        <dbReference type="Proteomes" id="UP000681720"/>
    </source>
</evidence>
<name>A0A8S3DDF9_9BILA</name>
<accession>A0A8S3DDF9</accession>
<reference evidence="2" key="1">
    <citation type="submission" date="2021-02" db="EMBL/GenBank/DDBJ databases">
        <authorList>
            <person name="Nowell W R."/>
        </authorList>
    </citation>
    <scope>NUCLEOTIDE SEQUENCE</scope>
</reference>
<gene>
    <name evidence="2" type="ORF">GIL414_LOCUS57578</name>
    <name evidence="1" type="ORF">SMN809_LOCUS48371</name>
</gene>
<dbReference type="EMBL" id="CAJOBI010155229">
    <property type="protein sequence ID" value="CAF4828599.1"/>
    <property type="molecule type" value="Genomic_DNA"/>
</dbReference>
<feature type="non-terminal residue" evidence="2">
    <location>
        <position position="80"/>
    </location>
</feature>
<sequence length="80" mass="9322">YEFELGQDSDIMLVYNRTLTTNRATNSTLVTTNVLVQNYKQRKVNIRLKSICQLSMTCVFYDNKGRTLGPRLRYELVLQA</sequence>
<feature type="non-terminal residue" evidence="2">
    <location>
        <position position="1"/>
    </location>
</feature>
<evidence type="ECO:0000313" key="1">
    <source>
        <dbReference type="EMBL" id="CAF4828599.1"/>
    </source>
</evidence>
<dbReference type="Proteomes" id="UP000676336">
    <property type="component" value="Unassembled WGS sequence"/>
</dbReference>
<dbReference type="EMBL" id="CAJOBJ010209378">
    <property type="protein sequence ID" value="CAF5006522.1"/>
    <property type="molecule type" value="Genomic_DNA"/>
</dbReference>
<comment type="caution">
    <text evidence="2">The sequence shown here is derived from an EMBL/GenBank/DDBJ whole genome shotgun (WGS) entry which is preliminary data.</text>
</comment>